<keyword evidence="7" id="KW-0436">Ligase</keyword>
<dbReference type="GO" id="GO:0005524">
    <property type="term" value="F:ATP binding"/>
    <property type="evidence" value="ECO:0007669"/>
    <property type="project" value="UniProtKB-KW"/>
</dbReference>
<keyword evidence="6" id="KW-1003">Cell membrane</keyword>
<keyword evidence="8" id="KW-0551">Lipid droplet</keyword>
<evidence type="ECO:0000259" key="22">
    <source>
        <dbReference type="Pfam" id="PF13193"/>
    </source>
</evidence>
<dbReference type="FunFam" id="3.40.50.12780:FF:000019">
    <property type="entry name" value="Long-chain fatty acid transporter"/>
    <property type="match status" value="1"/>
</dbReference>
<dbReference type="Gene3D" id="3.30.300.30">
    <property type="match status" value="1"/>
</dbReference>
<dbReference type="Proteomes" id="UP001285354">
    <property type="component" value="Unassembled WGS sequence"/>
</dbReference>
<dbReference type="InterPro" id="IPR045851">
    <property type="entry name" value="AMP-bd_C_sf"/>
</dbReference>
<dbReference type="Gene3D" id="3.40.50.12780">
    <property type="entry name" value="N-terminal domain of ligase-like"/>
    <property type="match status" value="1"/>
</dbReference>
<dbReference type="Pfam" id="PF00501">
    <property type="entry name" value="AMP-binding"/>
    <property type="match status" value="1"/>
</dbReference>
<keyword evidence="12 20" id="KW-1133">Transmembrane helix</keyword>
<comment type="caution">
    <text evidence="23">The sequence shown here is derived from an EMBL/GenBank/DDBJ whole genome shotgun (WGS) entry which is preliminary data.</text>
</comment>
<dbReference type="GO" id="GO:0044539">
    <property type="term" value="P:long-chain fatty acid import into cell"/>
    <property type="evidence" value="ECO:0007669"/>
    <property type="project" value="TreeGrafter"/>
</dbReference>
<keyword evidence="13" id="KW-0445">Lipid transport</keyword>
<name>A0AAD9W9W9_9HELO</name>
<feature type="transmembrane region" description="Helical" evidence="20">
    <location>
        <begin position="257"/>
        <end position="279"/>
    </location>
</feature>
<evidence type="ECO:0000256" key="16">
    <source>
        <dbReference type="ARBA" id="ARBA00051585"/>
    </source>
</evidence>
<evidence type="ECO:0000256" key="5">
    <source>
        <dbReference type="ARBA" id="ARBA00022448"/>
    </source>
</evidence>
<evidence type="ECO:0000313" key="24">
    <source>
        <dbReference type="Proteomes" id="UP001285354"/>
    </source>
</evidence>
<dbReference type="PANTHER" id="PTHR43107:SF15">
    <property type="entry name" value="FATTY ACID TRANSPORT PROTEIN 3, ISOFORM A"/>
    <property type="match status" value="1"/>
</dbReference>
<evidence type="ECO:0000256" key="1">
    <source>
        <dbReference type="ARBA" id="ARBA00004502"/>
    </source>
</evidence>
<evidence type="ECO:0000256" key="14">
    <source>
        <dbReference type="ARBA" id="ARBA00023136"/>
    </source>
</evidence>
<evidence type="ECO:0000256" key="2">
    <source>
        <dbReference type="ARBA" id="ARBA00004585"/>
    </source>
</evidence>
<feature type="domain" description="AMP-binding enzyme C-terminal" evidence="22">
    <location>
        <begin position="503"/>
        <end position="580"/>
    </location>
</feature>
<dbReference type="InterPro" id="IPR025110">
    <property type="entry name" value="AMP-bd_C"/>
</dbReference>
<evidence type="ECO:0000256" key="13">
    <source>
        <dbReference type="ARBA" id="ARBA00023055"/>
    </source>
</evidence>
<accession>A0AAD9W9W9</accession>
<dbReference type="InterPro" id="IPR000873">
    <property type="entry name" value="AMP-dep_synth/lig_dom"/>
</dbReference>
<evidence type="ECO:0000256" key="19">
    <source>
        <dbReference type="ARBA" id="ARBA00078285"/>
    </source>
</evidence>
<evidence type="ECO:0000256" key="15">
    <source>
        <dbReference type="ARBA" id="ARBA00023140"/>
    </source>
</evidence>
<evidence type="ECO:0000256" key="4">
    <source>
        <dbReference type="ARBA" id="ARBA00006432"/>
    </source>
</evidence>
<dbReference type="Pfam" id="PF13193">
    <property type="entry name" value="AMP-binding_C"/>
    <property type="match status" value="1"/>
</dbReference>
<gene>
    <name evidence="23" type="ORF">QTJ16_007018</name>
</gene>
<evidence type="ECO:0000256" key="17">
    <source>
        <dbReference type="ARBA" id="ARBA00060276"/>
    </source>
</evidence>
<dbReference type="GO" id="GO:0005324">
    <property type="term" value="F:long-chain fatty acid transmembrane transporter activity"/>
    <property type="evidence" value="ECO:0007669"/>
    <property type="project" value="TreeGrafter"/>
</dbReference>
<evidence type="ECO:0000256" key="20">
    <source>
        <dbReference type="SAM" id="Phobius"/>
    </source>
</evidence>
<evidence type="ECO:0000256" key="3">
    <source>
        <dbReference type="ARBA" id="ARBA00004651"/>
    </source>
</evidence>
<evidence type="ECO:0000256" key="6">
    <source>
        <dbReference type="ARBA" id="ARBA00022475"/>
    </source>
</evidence>
<dbReference type="InterPro" id="IPR042099">
    <property type="entry name" value="ANL_N_sf"/>
</dbReference>
<keyword evidence="9 20" id="KW-0812">Transmembrane</keyword>
<dbReference type="GO" id="GO:0005778">
    <property type="term" value="C:peroxisomal membrane"/>
    <property type="evidence" value="ECO:0007669"/>
    <property type="project" value="UniProtKB-SubCell"/>
</dbReference>
<evidence type="ECO:0000313" key="23">
    <source>
        <dbReference type="EMBL" id="KAK2623837.1"/>
    </source>
</evidence>
<keyword evidence="11" id="KW-0067">ATP-binding</keyword>
<dbReference type="FunFam" id="3.30.300.30:FF:000002">
    <property type="entry name" value="Long-chain fatty acid transport protein 1"/>
    <property type="match status" value="1"/>
</dbReference>
<keyword evidence="5" id="KW-0813">Transport</keyword>
<keyword evidence="10" id="KW-0547">Nucleotide-binding</keyword>
<evidence type="ECO:0000256" key="11">
    <source>
        <dbReference type="ARBA" id="ARBA00022840"/>
    </source>
</evidence>
<reference evidence="23" key="1">
    <citation type="submission" date="2023-06" db="EMBL/GenBank/DDBJ databases">
        <title>Draft genome of Marssonina rosae.</title>
        <authorList>
            <person name="Cheng Q."/>
        </authorList>
    </citation>
    <scope>NUCLEOTIDE SEQUENCE</scope>
    <source>
        <strain evidence="23">R4</strain>
    </source>
</reference>
<evidence type="ECO:0000256" key="10">
    <source>
        <dbReference type="ARBA" id="ARBA00022741"/>
    </source>
</evidence>
<keyword evidence="15" id="KW-0576">Peroxisome</keyword>
<keyword evidence="24" id="KW-1185">Reference proteome</keyword>
<organism evidence="23 24">
    <name type="scientific">Diplocarpon rosae</name>
    <dbReference type="NCBI Taxonomy" id="946125"/>
    <lineage>
        <taxon>Eukaryota</taxon>
        <taxon>Fungi</taxon>
        <taxon>Dikarya</taxon>
        <taxon>Ascomycota</taxon>
        <taxon>Pezizomycotina</taxon>
        <taxon>Leotiomycetes</taxon>
        <taxon>Helotiales</taxon>
        <taxon>Drepanopezizaceae</taxon>
        <taxon>Diplocarpon</taxon>
    </lineage>
</organism>
<dbReference type="PROSITE" id="PS00455">
    <property type="entry name" value="AMP_BINDING"/>
    <property type="match status" value="1"/>
</dbReference>
<comment type="similarity">
    <text evidence="4">Belongs to the ATP-dependent AMP-binding enzyme family.</text>
</comment>
<keyword evidence="14 20" id="KW-0472">Membrane</keyword>
<evidence type="ECO:0000256" key="12">
    <source>
        <dbReference type="ARBA" id="ARBA00022989"/>
    </source>
</evidence>
<dbReference type="GO" id="GO:0004467">
    <property type="term" value="F:long-chain fatty acid-CoA ligase activity"/>
    <property type="evidence" value="ECO:0007669"/>
    <property type="project" value="TreeGrafter"/>
</dbReference>
<comment type="function">
    <text evidence="17">Acyl-CoA synthetase required for both the import of long chain fatty acids (LCFAs) (C14-C18) and the activation very long chain fatty acids (VLCFAs) (C20-C26) by esterification of the fatty acids into metabolically active CoA-thioesters for subsequent degradation or incorporation into phospholipids. The transport and fatty acyl-CoA synthetase activities are genetically separable and are thus independent activities. Esterifies VLCFAs in the peroxisome matrix. The VLCFAs are actively transported into peroxisomes by a PXA1-PXA2 heterodimeric transporter in the peroxisomal membrane.</text>
</comment>
<evidence type="ECO:0000256" key="18">
    <source>
        <dbReference type="ARBA" id="ARBA00068795"/>
    </source>
</evidence>
<evidence type="ECO:0000259" key="21">
    <source>
        <dbReference type="Pfam" id="PF00501"/>
    </source>
</evidence>
<dbReference type="PANTHER" id="PTHR43107">
    <property type="entry name" value="LONG-CHAIN FATTY ACID TRANSPORT PROTEIN"/>
    <property type="match status" value="1"/>
</dbReference>
<evidence type="ECO:0000256" key="8">
    <source>
        <dbReference type="ARBA" id="ARBA00022677"/>
    </source>
</evidence>
<feature type="domain" description="AMP-dependent synthetase/ligase" evidence="21">
    <location>
        <begin position="64"/>
        <end position="431"/>
    </location>
</feature>
<dbReference type="SUPFAM" id="SSF56801">
    <property type="entry name" value="Acetyl-CoA synthetase-like"/>
    <property type="match status" value="1"/>
</dbReference>
<dbReference type="GO" id="GO:0009898">
    <property type="term" value="C:cytoplasmic side of plasma membrane"/>
    <property type="evidence" value="ECO:0007669"/>
    <property type="project" value="TreeGrafter"/>
</dbReference>
<proteinExistence type="inferred from homology"/>
<evidence type="ECO:0000256" key="9">
    <source>
        <dbReference type="ARBA" id="ARBA00022692"/>
    </source>
</evidence>
<protein>
    <recommendedName>
        <fullName evidence="18">Very long-chain fatty acid transport protein</fullName>
    </recommendedName>
    <alternativeName>
        <fullName evidence="19">Very-long-chain acyl-CoA synthetase</fullName>
    </alternativeName>
</protein>
<dbReference type="AlphaFoldDB" id="A0AAD9W9W9"/>
<sequence>MPVPITLAVPAAVASLSYLNARMSLTYDWRLLGSAFSAQIRGAIRERQDRLSFFYLLEANALGAQASHPALIFEGRTWTWKNVYDTTLQYGTWLKITYGIQSKEIVAINFMNSEKFIFLWMGLWAIGAKPAFINYNLSGKSLAHCVKISKARLIIIDPEVAGNVGQVVRDEVADVHFEVFTSELEARIASIDGIREPDAARTDDKIQNMAIVIFTSGTTGLPKGAIVSWSKITVGAGLTPGWMSFTKNDTFYTSMPLYHASASILGFCTCIGVGATFSLGKKFSTKSFWPEVRATNATCIQYVGETCRYLLSAPPELDSVTGENLDRKNNVHVAFGNGLRPDIWNRFKDRFGIEAIAEFYTATESASASWNYSRNDFSRGAVGRVGTLGNLLLGSSATCILLDVVTEQPLRSQHTGLCLRVPKGEPGELLYKLDPADITRNFQGYFGNTGSTESKVLRDVLVSGDAWFRTGDMIVLTADGLTFFSDRIGDTFRWKSENVSTNEVSEALGTHPVVAEANVYGVELPHHDGRTGCGAIVLTGEPSEAVMRDLARHVGERLPRFAVPLFLRVQKSMEVTGTNKQQKHVVRGQGVDPAKVGADELWWLRDGAYVRFREGDWKELKGGRVKL</sequence>
<evidence type="ECO:0000256" key="7">
    <source>
        <dbReference type="ARBA" id="ARBA00022598"/>
    </source>
</evidence>
<comment type="subcellular location">
    <subcellularLocation>
        <location evidence="3">Cell membrane</location>
        <topology evidence="3">Multi-pass membrane protein</topology>
    </subcellularLocation>
    <subcellularLocation>
        <location evidence="1">Lipid droplet</location>
    </subcellularLocation>
    <subcellularLocation>
        <location evidence="2">Peroxisome membrane</location>
        <topology evidence="2">Multi-pass membrane protein</topology>
    </subcellularLocation>
</comment>
<comment type="catalytic activity">
    <reaction evidence="16">
        <text>a very long-chain fatty acid + ATP + CoA = a very long-chain fatty acyl-CoA + AMP + diphosphate</text>
        <dbReference type="Rhea" id="RHEA:54536"/>
        <dbReference type="ChEBI" id="CHEBI:30616"/>
        <dbReference type="ChEBI" id="CHEBI:33019"/>
        <dbReference type="ChEBI" id="CHEBI:57287"/>
        <dbReference type="ChEBI" id="CHEBI:58950"/>
        <dbReference type="ChEBI" id="CHEBI:138261"/>
        <dbReference type="ChEBI" id="CHEBI:456215"/>
    </reaction>
</comment>
<dbReference type="EMBL" id="JAUBYV010000012">
    <property type="protein sequence ID" value="KAK2623837.1"/>
    <property type="molecule type" value="Genomic_DNA"/>
</dbReference>
<dbReference type="GO" id="GO:0005811">
    <property type="term" value="C:lipid droplet"/>
    <property type="evidence" value="ECO:0007669"/>
    <property type="project" value="UniProtKB-SubCell"/>
</dbReference>
<dbReference type="InterPro" id="IPR020845">
    <property type="entry name" value="AMP-binding_CS"/>
</dbReference>